<gene>
    <name evidence="3" type="ORF">CA2015_1833</name>
</gene>
<proteinExistence type="predicted"/>
<dbReference type="InterPro" id="IPR007963">
    <property type="entry name" value="Peptidase_M61_catalytic"/>
</dbReference>
<dbReference type="RefSeq" id="WP_048641621.1">
    <property type="nucleotide sequence ID" value="NZ_CP012040.1"/>
</dbReference>
<feature type="domain" description="Peptidase M61 catalytic" evidence="1">
    <location>
        <begin position="257"/>
        <end position="371"/>
    </location>
</feature>
<evidence type="ECO:0000259" key="1">
    <source>
        <dbReference type="Pfam" id="PF05299"/>
    </source>
</evidence>
<evidence type="ECO:0000313" key="4">
    <source>
        <dbReference type="Proteomes" id="UP000036520"/>
    </source>
</evidence>
<dbReference type="InterPro" id="IPR040756">
    <property type="entry name" value="Peptidase_M61_N"/>
</dbReference>
<dbReference type="Pfam" id="PF05299">
    <property type="entry name" value="Peptidase_M61"/>
    <property type="match status" value="1"/>
</dbReference>
<dbReference type="InterPro" id="IPR027268">
    <property type="entry name" value="Peptidase_M4/M1_CTD_sf"/>
</dbReference>
<dbReference type="AlphaFoldDB" id="A0A0H4P9U2"/>
<evidence type="ECO:0000259" key="2">
    <source>
        <dbReference type="Pfam" id="PF17899"/>
    </source>
</evidence>
<sequence>MKYTISTPIPTSQILEIILDLDCQKNEEITLQLPSWRPGRYEIANYAQFIKGLEVTGPEGQLSAKKLSKDKWTFFSATKGKYKISYTYHAAQLDAGGSWVDPNQVYVNFINICFSISNRTNEKINVELNLPQDYHLACALHQEKKHSLIANDYQELVDSPFMAAADLQHKTYEVNATTFHVWIRGEVYFDWKSLLKGFKSFTERQIEDVGDFPAKDYHFLIHLLPFPHYHGVEHQYSTVITLGPDHLFKTQEGMDRLMGISSHELYHFWNVCRIRPKSIQPYDFSKEAYLKEGLIAEGVTTFMGDFYLLKSGYYSTERYLEVIEKLMERSFESLGWKNQSIVDSSWDLWLDGYKAGVPDKKVSIYTHGALLVLAMDLMLMKGNQRMHSAMKHMWERYGITEKGYELKDFEQVVISLAKDKEEMKQFFADYVWSKGDLYSRLKKLLPQIGLSVVKRSNNIPLQSDFGIATDSKGILKKIHPKAPAFKQLMQNDRIQSYSIDNKGLHLQVRRWGKSMAISLPNENALYYAAYKITSAGEKSAFKKFVEL</sequence>
<dbReference type="GO" id="GO:0006508">
    <property type="term" value="P:proteolysis"/>
    <property type="evidence" value="ECO:0007669"/>
    <property type="project" value="UniProtKB-KW"/>
</dbReference>
<dbReference type="PIRSF" id="PIRSF016493">
    <property type="entry name" value="Glycyl_aminpptds"/>
    <property type="match status" value="1"/>
</dbReference>
<organism evidence="3 4">
    <name type="scientific">Cyclobacterium amurskyense</name>
    <dbReference type="NCBI Taxonomy" id="320787"/>
    <lineage>
        <taxon>Bacteria</taxon>
        <taxon>Pseudomonadati</taxon>
        <taxon>Bacteroidota</taxon>
        <taxon>Cytophagia</taxon>
        <taxon>Cytophagales</taxon>
        <taxon>Cyclobacteriaceae</taxon>
        <taxon>Cyclobacterium</taxon>
    </lineage>
</organism>
<dbReference type="Pfam" id="PF17899">
    <property type="entry name" value="Peptidase_M61_N"/>
    <property type="match status" value="1"/>
</dbReference>
<evidence type="ECO:0000313" key="3">
    <source>
        <dbReference type="EMBL" id="AKP51266.1"/>
    </source>
</evidence>
<name>A0A0H4P9U2_9BACT</name>
<dbReference type="EMBL" id="CP012040">
    <property type="protein sequence ID" value="AKP51266.1"/>
    <property type="molecule type" value="Genomic_DNA"/>
</dbReference>
<reference evidence="3 4" key="1">
    <citation type="submission" date="2015-07" db="EMBL/GenBank/DDBJ databases">
        <authorList>
            <person name="Kim K.M."/>
        </authorList>
    </citation>
    <scope>NUCLEOTIDE SEQUENCE [LARGE SCALE GENOMIC DNA]</scope>
    <source>
        <strain evidence="3 4">KCTC 12363</strain>
    </source>
</reference>
<dbReference type="STRING" id="320787.CA2015_1833"/>
<keyword evidence="3" id="KW-0645">Protease</keyword>
<dbReference type="KEGG" id="camu:CA2015_1833"/>
<dbReference type="Gene3D" id="2.60.40.3650">
    <property type="match status" value="1"/>
</dbReference>
<dbReference type="GO" id="GO:0008233">
    <property type="term" value="F:peptidase activity"/>
    <property type="evidence" value="ECO:0007669"/>
    <property type="project" value="UniProtKB-KW"/>
</dbReference>
<dbReference type="OrthoDB" id="9778516at2"/>
<dbReference type="Gene3D" id="1.10.390.10">
    <property type="entry name" value="Neutral Protease Domain 2"/>
    <property type="match status" value="1"/>
</dbReference>
<protein>
    <submittedName>
        <fullName evidence="3">Protease</fullName>
    </submittedName>
</protein>
<dbReference type="Proteomes" id="UP000036520">
    <property type="component" value="Chromosome"/>
</dbReference>
<dbReference type="InterPro" id="IPR024191">
    <property type="entry name" value="Peptidase_M61"/>
</dbReference>
<keyword evidence="4" id="KW-1185">Reference proteome</keyword>
<keyword evidence="3" id="KW-0378">Hydrolase</keyword>
<accession>A0A0H4P9U2</accession>
<feature type="domain" description="Peptidase M61 N-terminal" evidence="2">
    <location>
        <begin position="2"/>
        <end position="164"/>
    </location>
</feature>